<name>A0A1I4UX97_9EURY</name>
<dbReference type="AlphaFoldDB" id="A0A1I4UX97"/>
<reference evidence="2" key="1">
    <citation type="submission" date="2016-10" db="EMBL/GenBank/DDBJ databases">
        <authorList>
            <person name="Varghese N."/>
            <person name="Submissions S."/>
        </authorList>
    </citation>
    <scope>NUCLEOTIDE SEQUENCE [LARGE SCALE GENOMIC DNA]</scope>
    <source>
        <strain evidence="2">Mob M</strain>
    </source>
</reference>
<evidence type="ECO:0000313" key="2">
    <source>
        <dbReference type="Proteomes" id="UP000198535"/>
    </source>
</evidence>
<dbReference type="EMBL" id="FOUJ01000009">
    <property type="protein sequence ID" value="SFM93629.1"/>
    <property type="molecule type" value="Genomic_DNA"/>
</dbReference>
<dbReference type="Proteomes" id="UP000198535">
    <property type="component" value="Unassembled WGS sequence"/>
</dbReference>
<organism evidence="1 2">
    <name type="scientific">Methanolobus profundi</name>
    <dbReference type="NCBI Taxonomy" id="487685"/>
    <lineage>
        <taxon>Archaea</taxon>
        <taxon>Methanobacteriati</taxon>
        <taxon>Methanobacteriota</taxon>
        <taxon>Stenosarchaea group</taxon>
        <taxon>Methanomicrobia</taxon>
        <taxon>Methanosarcinales</taxon>
        <taxon>Methanosarcinaceae</taxon>
        <taxon>Methanolobus</taxon>
    </lineage>
</organism>
<gene>
    <name evidence="1" type="ORF">SAMN04488696_2927</name>
</gene>
<protein>
    <recommendedName>
        <fullName evidence="3">Transposase, IS5 family</fullName>
    </recommendedName>
</protein>
<accession>A0A1I4UX97</accession>
<sequence length="47" mass="5561">MNNLTDFALNEEYKRLQSVGDKLAEIESLINWKLFRQILESMYIGLL</sequence>
<dbReference type="STRING" id="487685.SAMN04488696_2927"/>
<evidence type="ECO:0008006" key="3">
    <source>
        <dbReference type="Google" id="ProtNLM"/>
    </source>
</evidence>
<evidence type="ECO:0000313" key="1">
    <source>
        <dbReference type="EMBL" id="SFM93629.1"/>
    </source>
</evidence>
<proteinExistence type="predicted"/>
<keyword evidence="2" id="KW-1185">Reference proteome</keyword>